<feature type="compositionally biased region" description="Basic and acidic residues" evidence="1">
    <location>
        <begin position="1"/>
        <end position="22"/>
    </location>
</feature>
<gene>
    <name evidence="2" type="ORF">AVDCRST_MAG12-2268</name>
</gene>
<dbReference type="EMBL" id="CADCVK010000340">
    <property type="protein sequence ID" value="CAA9494214.1"/>
    <property type="molecule type" value="Genomic_DNA"/>
</dbReference>
<evidence type="ECO:0000313" key="2">
    <source>
        <dbReference type="EMBL" id="CAA9494214.1"/>
    </source>
</evidence>
<sequence length="68" mass="7941">AYRPDQGEPRLVRRLRQQEHPRPVGAAARDGRDGGLPRLRRELLCDRCLHARGRWVDRRRRALHAAVV</sequence>
<evidence type="ECO:0000256" key="1">
    <source>
        <dbReference type="SAM" id="MobiDB-lite"/>
    </source>
</evidence>
<dbReference type="AlphaFoldDB" id="A0A6J4SAK6"/>
<organism evidence="2">
    <name type="scientific">uncultured Rubrobacteraceae bacterium</name>
    <dbReference type="NCBI Taxonomy" id="349277"/>
    <lineage>
        <taxon>Bacteria</taxon>
        <taxon>Bacillati</taxon>
        <taxon>Actinomycetota</taxon>
        <taxon>Rubrobacteria</taxon>
        <taxon>Rubrobacterales</taxon>
        <taxon>Rubrobacteraceae</taxon>
        <taxon>environmental samples</taxon>
    </lineage>
</organism>
<name>A0A6J4SAK6_9ACTN</name>
<feature type="non-terminal residue" evidence="2">
    <location>
        <position position="68"/>
    </location>
</feature>
<protein>
    <submittedName>
        <fullName evidence="2">Uncharacterized protein</fullName>
    </submittedName>
</protein>
<feature type="non-terminal residue" evidence="2">
    <location>
        <position position="1"/>
    </location>
</feature>
<reference evidence="2" key="1">
    <citation type="submission" date="2020-02" db="EMBL/GenBank/DDBJ databases">
        <authorList>
            <person name="Meier V. D."/>
        </authorList>
    </citation>
    <scope>NUCLEOTIDE SEQUENCE</scope>
    <source>
        <strain evidence="2">AVDCRST_MAG12</strain>
    </source>
</reference>
<feature type="region of interest" description="Disordered" evidence="1">
    <location>
        <begin position="1"/>
        <end position="36"/>
    </location>
</feature>
<proteinExistence type="predicted"/>
<accession>A0A6J4SAK6</accession>